<dbReference type="Proteomes" id="UP001218218">
    <property type="component" value="Unassembled WGS sequence"/>
</dbReference>
<sequence length="443" mass="47814">MSLMHGATPSPASKLSFASMLSRLLRAAPGLTPTTLSDVAQSNAAHGALSSARLDPHERRVGTKNRKPKDGCRGTVAHGRILREKMGDRRRRRASWGMHRESRGRSPYVGRCEGRDRPPRDGGEKLDVDARGYSAATHHRLRHPAAKPPLPPLSLLPSTLHRPSSFDESPRLQKAPSLTRCVLRAGVVASSGQMLPRQHRRRFEASPGRHRICVGCIILLRKAGGASTRGGFTSTLGHARGKRTCAPRCSTAAKSPEFRDGACQRGMGDTGEMQRRRSADHAGLLFHMTATRSTRALGSSVRAVQHGSAVEASMRTVRAPLRDWVWAPAHAGCSALDVGSLWKGQRGDDSGLGRPIMVLYLYPTFVEAEITDQKALPRVLAAEIVGIPCPSLAISDAVVTLLTGVSRQQYNYCVVANESPARLRGSSAISRVKAAVTLISTEI</sequence>
<evidence type="ECO:0000313" key="2">
    <source>
        <dbReference type="EMBL" id="KAJ7351989.1"/>
    </source>
</evidence>
<feature type="region of interest" description="Disordered" evidence="1">
    <location>
        <begin position="87"/>
        <end position="126"/>
    </location>
</feature>
<organism evidence="2 3">
    <name type="scientific">Mycena albidolilacea</name>
    <dbReference type="NCBI Taxonomy" id="1033008"/>
    <lineage>
        <taxon>Eukaryota</taxon>
        <taxon>Fungi</taxon>
        <taxon>Dikarya</taxon>
        <taxon>Basidiomycota</taxon>
        <taxon>Agaricomycotina</taxon>
        <taxon>Agaricomycetes</taxon>
        <taxon>Agaricomycetidae</taxon>
        <taxon>Agaricales</taxon>
        <taxon>Marasmiineae</taxon>
        <taxon>Mycenaceae</taxon>
        <taxon>Mycena</taxon>
    </lineage>
</organism>
<comment type="caution">
    <text evidence="2">The sequence shown here is derived from an EMBL/GenBank/DDBJ whole genome shotgun (WGS) entry which is preliminary data.</text>
</comment>
<reference evidence="2" key="1">
    <citation type="submission" date="2023-03" db="EMBL/GenBank/DDBJ databases">
        <title>Massive genome expansion in bonnet fungi (Mycena s.s.) driven by repeated elements and novel gene families across ecological guilds.</title>
        <authorList>
            <consortium name="Lawrence Berkeley National Laboratory"/>
            <person name="Harder C.B."/>
            <person name="Miyauchi S."/>
            <person name="Viragh M."/>
            <person name="Kuo A."/>
            <person name="Thoen E."/>
            <person name="Andreopoulos B."/>
            <person name="Lu D."/>
            <person name="Skrede I."/>
            <person name="Drula E."/>
            <person name="Henrissat B."/>
            <person name="Morin E."/>
            <person name="Kohler A."/>
            <person name="Barry K."/>
            <person name="LaButti K."/>
            <person name="Morin E."/>
            <person name="Salamov A."/>
            <person name="Lipzen A."/>
            <person name="Mereny Z."/>
            <person name="Hegedus B."/>
            <person name="Baldrian P."/>
            <person name="Stursova M."/>
            <person name="Weitz H."/>
            <person name="Taylor A."/>
            <person name="Grigoriev I.V."/>
            <person name="Nagy L.G."/>
            <person name="Martin F."/>
            <person name="Kauserud H."/>
        </authorList>
    </citation>
    <scope>NUCLEOTIDE SEQUENCE</scope>
    <source>
        <strain evidence="2">CBHHK002</strain>
    </source>
</reference>
<accession>A0AAD7EUG6</accession>
<dbReference type="AlphaFoldDB" id="A0AAD7EUG6"/>
<protein>
    <submittedName>
        <fullName evidence="2">Uncharacterized protein</fullName>
    </submittedName>
</protein>
<evidence type="ECO:0000313" key="3">
    <source>
        <dbReference type="Proteomes" id="UP001218218"/>
    </source>
</evidence>
<gene>
    <name evidence="2" type="ORF">DFH08DRAFT_805286</name>
</gene>
<feature type="compositionally biased region" description="Basic and acidic residues" evidence="1">
    <location>
        <begin position="112"/>
        <end position="126"/>
    </location>
</feature>
<proteinExistence type="predicted"/>
<evidence type="ECO:0000256" key="1">
    <source>
        <dbReference type="SAM" id="MobiDB-lite"/>
    </source>
</evidence>
<name>A0AAD7EUG6_9AGAR</name>
<keyword evidence="3" id="KW-1185">Reference proteome</keyword>
<feature type="region of interest" description="Disordered" evidence="1">
    <location>
        <begin position="43"/>
        <end position="74"/>
    </location>
</feature>
<dbReference type="EMBL" id="JARIHO010000012">
    <property type="protein sequence ID" value="KAJ7351989.1"/>
    <property type="molecule type" value="Genomic_DNA"/>
</dbReference>